<evidence type="ECO:0000256" key="3">
    <source>
        <dbReference type="SAM" id="SignalP"/>
    </source>
</evidence>
<gene>
    <name evidence="5" type="ORF">ACE1CI_23440</name>
</gene>
<evidence type="ECO:0000256" key="2">
    <source>
        <dbReference type="SAM" id="MobiDB-lite"/>
    </source>
</evidence>
<feature type="domain" description="Glycosyl hydrolase-like 10" evidence="4">
    <location>
        <begin position="469"/>
        <end position="752"/>
    </location>
</feature>
<dbReference type="Proteomes" id="UP001576784">
    <property type="component" value="Unassembled WGS sequence"/>
</dbReference>
<comment type="caution">
    <text evidence="5">The sequence shown here is derived from an EMBL/GenBank/DDBJ whole genome shotgun (WGS) entry which is preliminary data.</text>
</comment>
<feature type="region of interest" description="Disordered" evidence="2">
    <location>
        <begin position="251"/>
        <end position="340"/>
    </location>
</feature>
<feature type="signal peptide" evidence="3">
    <location>
        <begin position="1"/>
        <end position="23"/>
    </location>
</feature>
<evidence type="ECO:0000256" key="1">
    <source>
        <dbReference type="ARBA" id="ARBA00022729"/>
    </source>
</evidence>
<keyword evidence="6" id="KW-1185">Reference proteome</keyword>
<dbReference type="CDD" id="cd03143">
    <property type="entry name" value="A4_beta-galactosidase_middle_domain"/>
    <property type="match status" value="1"/>
</dbReference>
<evidence type="ECO:0000259" key="4">
    <source>
        <dbReference type="Pfam" id="PF02638"/>
    </source>
</evidence>
<dbReference type="GO" id="GO:0016787">
    <property type="term" value="F:hydrolase activity"/>
    <property type="evidence" value="ECO:0007669"/>
    <property type="project" value="UniProtKB-KW"/>
</dbReference>
<keyword evidence="1 3" id="KW-0732">Signal</keyword>
<feature type="compositionally biased region" description="Polar residues" evidence="2">
    <location>
        <begin position="135"/>
        <end position="145"/>
    </location>
</feature>
<dbReference type="Pfam" id="PF02638">
    <property type="entry name" value="GHL10"/>
    <property type="match status" value="1"/>
</dbReference>
<dbReference type="Gene3D" id="3.20.20.80">
    <property type="entry name" value="Glycosidases"/>
    <property type="match status" value="1"/>
</dbReference>
<dbReference type="RefSeq" id="WP_413265509.1">
    <property type="nucleotide sequence ID" value="NZ_JBHFNR010000174.1"/>
</dbReference>
<feature type="chain" id="PRO_5045375872" evidence="3">
    <location>
        <begin position="24"/>
        <end position="951"/>
    </location>
</feature>
<keyword evidence="5" id="KW-0378">Hydrolase</keyword>
<evidence type="ECO:0000313" key="6">
    <source>
        <dbReference type="Proteomes" id="UP001576784"/>
    </source>
</evidence>
<sequence length="951" mass="104765">MRKSVAFWLLYCGFCLLPSAALAEGVTLGVVRSGDNATQWMGITNRLNQSGVAYCVVDLQSVQKAADLTGTKVLFLPNVESLSPQQAIALTEWIKKGGRLIVSGPAGNLSAPEVRQMLRGVLGAYWAFPLSEPSTLKPSKTPNQQKDSESSLRGTVHGGVVIPTTLTSQTVATWSVKDSPPAVVNTNQTTFFGWRWGVDAVANVQTDLAWLKSALNRYGVKSTTTASVATAGNCVAPDAVPVAVAPVVQGRGAEGQRGRGAEGQGSRGAEGQRGRGAEGQRGRGEVSVVSPATLQVPNLPTPVPNRQSRRTGILPVTSSPQSRRTGILPVTSSPQPPMPDPTERVATAGIRVAPGAEAISPSEAIAMRQELENLIGRVESALLTANAANNSVRIAEGKVGNTPTTVAATTLTNNQLSAANTLQQARDLLQSLPELIANRDYANARSQWLKTRANLWNLYPLDARVETSEIRAIWLDRGTIVQAGSEQGLAKVFDRLAQAGINTVFFEVVNAGYPIYPSQVAPEQNPLTKGWDPLEAAVKLAHERGMELHAWVWTFAIGNQRHNTILNQPQDYLGPVLTAHPDWANYDNRGNIIPLEQTKPFLDPANPEVRRYLLKLFEEIVSRYKVDGLQLDYIRYPFQDPRRGLVYGYGSAARQQFQQLTGVDPINISPSSPLWQKWTEFRTEQVNSFVAEVAQMLRQKRSDLILSVAVFGYPEAQRVEMLQQHWEVWARRGDVDLVLPMAYAQDTNRFQELAQPWLVNDSLGGSLVLPGILLLNLPELSAIDQIQLVRDSPNGGYALFAMEHFSNSLQGIFNRTQATVMRDSKEPFPLRQPFAAAANRLTILQREWNFLLSSNQLLMSPNDRSQYNTQSAELLKAFNRLAEKPNASNFDAAKKALTLFRFQFSGWMRLHSMKNNYQVQTWNNRLASLERLLNYGERVVLKRQNSTAVQR</sequence>
<dbReference type="InterPro" id="IPR003790">
    <property type="entry name" value="GHL10"/>
</dbReference>
<dbReference type="PANTHER" id="PTHR43405:SF1">
    <property type="entry name" value="GLYCOSYL HYDROLASE DIGH"/>
    <property type="match status" value="1"/>
</dbReference>
<dbReference type="Gene3D" id="3.40.50.880">
    <property type="match status" value="1"/>
</dbReference>
<dbReference type="PANTHER" id="PTHR43405">
    <property type="entry name" value="GLYCOSYL HYDROLASE DIGH"/>
    <property type="match status" value="1"/>
</dbReference>
<reference evidence="5 6" key="1">
    <citation type="submission" date="2024-09" db="EMBL/GenBank/DDBJ databases">
        <title>Floridaenema gen nov. (Aerosakkonemataceae, Aerosakkonematales ord. nov., Cyanobacteria) from benthic tropical and subtropical fresh waters, with the description of four new species.</title>
        <authorList>
            <person name="Moretto J.A."/>
            <person name="Berthold D.E."/>
            <person name="Lefler F.W."/>
            <person name="Huang I.-S."/>
            <person name="Laughinghouse H. IV."/>
        </authorList>
    </citation>
    <scope>NUCLEOTIDE SEQUENCE [LARGE SCALE GENOMIC DNA]</scope>
    <source>
        <strain evidence="5 6">BLCC-F50</strain>
    </source>
</reference>
<feature type="region of interest" description="Disordered" evidence="2">
    <location>
        <begin position="135"/>
        <end position="154"/>
    </location>
</feature>
<organism evidence="5 6">
    <name type="scientific">Floridaenema flaviceps BLCC-F50</name>
    <dbReference type="NCBI Taxonomy" id="3153642"/>
    <lineage>
        <taxon>Bacteria</taxon>
        <taxon>Bacillati</taxon>
        <taxon>Cyanobacteriota</taxon>
        <taxon>Cyanophyceae</taxon>
        <taxon>Oscillatoriophycideae</taxon>
        <taxon>Aerosakkonematales</taxon>
        <taxon>Aerosakkonemataceae</taxon>
        <taxon>Floridanema</taxon>
        <taxon>Floridanema flaviceps</taxon>
    </lineage>
</organism>
<dbReference type="InterPro" id="IPR052177">
    <property type="entry name" value="Divisome_Glycosyl_Hydrolase"/>
</dbReference>
<protein>
    <submittedName>
        <fullName evidence="5">Glycoside hydrolase family 10 protein</fullName>
    </submittedName>
</protein>
<dbReference type="SUPFAM" id="SSF51445">
    <property type="entry name" value="(Trans)glycosidases"/>
    <property type="match status" value="1"/>
</dbReference>
<dbReference type="InterPro" id="IPR017853">
    <property type="entry name" value="GH"/>
</dbReference>
<evidence type="ECO:0000313" key="5">
    <source>
        <dbReference type="EMBL" id="MFB2895874.1"/>
    </source>
</evidence>
<accession>A0ABV4XVW1</accession>
<dbReference type="InterPro" id="IPR029062">
    <property type="entry name" value="Class_I_gatase-like"/>
</dbReference>
<name>A0ABV4XVW1_9CYAN</name>
<feature type="compositionally biased region" description="Basic and acidic residues" evidence="2">
    <location>
        <begin position="270"/>
        <end position="284"/>
    </location>
</feature>
<dbReference type="EMBL" id="JBHFNR010000174">
    <property type="protein sequence ID" value="MFB2895874.1"/>
    <property type="molecule type" value="Genomic_DNA"/>
</dbReference>
<proteinExistence type="predicted"/>
<dbReference type="SUPFAM" id="SSF52317">
    <property type="entry name" value="Class I glutamine amidotransferase-like"/>
    <property type="match status" value="1"/>
</dbReference>